<evidence type="ECO:0000313" key="3">
    <source>
        <dbReference type="Proteomes" id="UP001194580"/>
    </source>
</evidence>
<reference evidence="2" key="1">
    <citation type="journal article" date="2020" name="Fungal Divers.">
        <title>Resolving the Mortierellaceae phylogeny through synthesis of multi-gene phylogenetics and phylogenomics.</title>
        <authorList>
            <person name="Vandepol N."/>
            <person name="Liber J."/>
            <person name="Desiro A."/>
            <person name="Na H."/>
            <person name="Kennedy M."/>
            <person name="Barry K."/>
            <person name="Grigoriev I.V."/>
            <person name="Miller A.N."/>
            <person name="O'Donnell K."/>
            <person name="Stajich J.E."/>
            <person name="Bonito G."/>
        </authorList>
    </citation>
    <scope>NUCLEOTIDE SEQUENCE</scope>
    <source>
        <strain evidence="2">NRRL 28262</strain>
    </source>
</reference>
<dbReference type="EMBL" id="JAAAIL010000023">
    <property type="protein sequence ID" value="KAG0281321.1"/>
    <property type="molecule type" value="Genomic_DNA"/>
</dbReference>
<name>A0AAD4DLI4_9FUNG</name>
<feature type="compositionally biased region" description="Basic and acidic residues" evidence="1">
    <location>
        <begin position="41"/>
        <end position="56"/>
    </location>
</feature>
<keyword evidence="3" id="KW-1185">Reference proteome</keyword>
<dbReference type="Proteomes" id="UP001194580">
    <property type="component" value="Unassembled WGS sequence"/>
</dbReference>
<organism evidence="2 3">
    <name type="scientific">Linnemannia exigua</name>
    <dbReference type="NCBI Taxonomy" id="604196"/>
    <lineage>
        <taxon>Eukaryota</taxon>
        <taxon>Fungi</taxon>
        <taxon>Fungi incertae sedis</taxon>
        <taxon>Mucoromycota</taxon>
        <taxon>Mortierellomycotina</taxon>
        <taxon>Mortierellomycetes</taxon>
        <taxon>Mortierellales</taxon>
        <taxon>Mortierellaceae</taxon>
        <taxon>Linnemannia</taxon>
    </lineage>
</organism>
<feature type="region of interest" description="Disordered" evidence="1">
    <location>
        <begin position="1"/>
        <end position="64"/>
    </location>
</feature>
<proteinExistence type="predicted"/>
<gene>
    <name evidence="2" type="ORF">BGZ95_004958</name>
</gene>
<comment type="caution">
    <text evidence="2">The sequence shown here is derived from an EMBL/GenBank/DDBJ whole genome shotgun (WGS) entry which is preliminary data.</text>
</comment>
<sequence>MPSTQTFANASTPPNEARSESTSSVIHPPSQPGGMSGHVPQADKDKNVKVLADESSNKTSVPDQSVVSEAFVISSRAIDESAEREIQRQEEKKRRVKEIQVAKRKYAMARNLEAYEGVRRRYMLPSGEPILKILKDKVTVAVGKEEEDTTEYDTDEDGGRVGEGEDQEVVAQMYSDFVLAVGINEPLDAAGQKIVSTYLGTYLLSRLEYARARHFDMRSMRSNMAEKTMLWVQNQKRVPESWTWSSQKWNREMNEAIRHHKKTDAHWNKRMVVLEERLAKSWKENVEGARRELQSTTE</sequence>
<protein>
    <submittedName>
        <fullName evidence="2">Uncharacterized protein</fullName>
    </submittedName>
</protein>
<feature type="compositionally biased region" description="Polar residues" evidence="1">
    <location>
        <begin position="1"/>
        <end position="25"/>
    </location>
</feature>
<dbReference type="AlphaFoldDB" id="A0AAD4DLI4"/>
<evidence type="ECO:0000256" key="1">
    <source>
        <dbReference type="SAM" id="MobiDB-lite"/>
    </source>
</evidence>
<evidence type="ECO:0000313" key="2">
    <source>
        <dbReference type="EMBL" id="KAG0281321.1"/>
    </source>
</evidence>
<accession>A0AAD4DLI4</accession>